<comment type="subcellular location">
    <subcellularLocation>
        <location evidence="1">Membrane</location>
        <topology evidence="1">Multi-pass membrane protein</topology>
    </subcellularLocation>
</comment>
<evidence type="ECO:0000313" key="8">
    <source>
        <dbReference type="Proteomes" id="UP000181942"/>
    </source>
</evidence>
<keyword evidence="3 5" id="KW-1133">Transmembrane helix</keyword>
<gene>
    <name evidence="7" type="ORF">SAMN02787118_11997</name>
</gene>
<proteinExistence type="predicted"/>
<dbReference type="InterPro" id="IPR004869">
    <property type="entry name" value="MMPL_dom"/>
</dbReference>
<dbReference type="Proteomes" id="UP000181942">
    <property type="component" value="Unassembled WGS sequence"/>
</dbReference>
<feature type="transmembrane region" description="Helical" evidence="5">
    <location>
        <begin position="30"/>
        <end position="48"/>
    </location>
</feature>
<evidence type="ECO:0000256" key="4">
    <source>
        <dbReference type="ARBA" id="ARBA00023136"/>
    </source>
</evidence>
<keyword evidence="4 5" id="KW-0472">Membrane</keyword>
<evidence type="ECO:0000256" key="3">
    <source>
        <dbReference type="ARBA" id="ARBA00022989"/>
    </source>
</evidence>
<feature type="domain" description="Membrane transport protein MMPL" evidence="6">
    <location>
        <begin position="6"/>
        <end position="60"/>
    </location>
</feature>
<organism evidence="7 8">
    <name type="scientific">Streptomyces mirabilis</name>
    <dbReference type="NCBI Taxonomy" id="68239"/>
    <lineage>
        <taxon>Bacteria</taxon>
        <taxon>Bacillati</taxon>
        <taxon>Actinomycetota</taxon>
        <taxon>Actinomycetes</taxon>
        <taxon>Kitasatosporales</taxon>
        <taxon>Streptomycetaceae</taxon>
        <taxon>Streptomyces</taxon>
    </lineage>
</organism>
<evidence type="ECO:0000256" key="1">
    <source>
        <dbReference type="ARBA" id="ARBA00004141"/>
    </source>
</evidence>
<evidence type="ECO:0000256" key="2">
    <source>
        <dbReference type="ARBA" id="ARBA00022692"/>
    </source>
</evidence>
<dbReference type="AlphaFoldDB" id="A0A1I2R602"/>
<sequence length="96" mass="9942">MKSEQSAGELIGLAVAAVALVITFGSLLAAGLPLLTVVFGIVVAVSAIRNPANTEIMMIAAAVTTRAPCRKPATTASVGSAPWTYSSRIRVTRKTW</sequence>
<evidence type="ECO:0000256" key="5">
    <source>
        <dbReference type="SAM" id="Phobius"/>
    </source>
</evidence>
<evidence type="ECO:0000313" key="7">
    <source>
        <dbReference type="EMBL" id="SFG35922.1"/>
    </source>
</evidence>
<dbReference type="EMBL" id="FONR01000019">
    <property type="protein sequence ID" value="SFG35922.1"/>
    <property type="molecule type" value="Genomic_DNA"/>
</dbReference>
<keyword evidence="2 5" id="KW-0812">Transmembrane</keyword>
<dbReference type="GO" id="GO:0016020">
    <property type="term" value="C:membrane"/>
    <property type="evidence" value="ECO:0007669"/>
    <property type="project" value="UniProtKB-SubCell"/>
</dbReference>
<dbReference type="Pfam" id="PF03176">
    <property type="entry name" value="MMPL"/>
    <property type="match status" value="1"/>
</dbReference>
<evidence type="ECO:0000259" key="6">
    <source>
        <dbReference type="Pfam" id="PF03176"/>
    </source>
</evidence>
<protein>
    <submittedName>
        <fullName evidence="7">MMPL family protein</fullName>
    </submittedName>
</protein>
<reference evidence="7 8" key="1">
    <citation type="submission" date="2016-10" db="EMBL/GenBank/DDBJ databases">
        <authorList>
            <person name="de Groot N.N."/>
        </authorList>
    </citation>
    <scope>NUCLEOTIDE SEQUENCE [LARGE SCALE GENOMIC DNA]</scope>
    <source>
        <strain evidence="7 8">OK461</strain>
    </source>
</reference>
<name>A0A1I2R602_9ACTN</name>
<accession>A0A1I2R602</accession>